<dbReference type="Proteomes" id="UP001595696">
    <property type="component" value="Unassembled WGS sequence"/>
</dbReference>
<dbReference type="InterPro" id="IPR012338">
    <property type="entry name" value="Beta-lactam/transpept-like"/>
</dbReference>
<dbReference type="Gene3D" id="3.40.710.10">
    <property type="entry name" value="DD-peptidase/beta-lactamase superfamily"/>
    <property type="match status" value="1"/>
</dbReference>
<feature type="chain" id="PRO_5046634457" evidence="1">
    <location>
        <begin position="31"/>
        <end position="295"/>
    </location>
</feature>
<dbReference type="InterPro" id="IPR045155">
    <property type="entry name" value="Beta-lactam_cat"/>
</dbReference>
<dbReference type="PROSITE" id="PS51257">
    <property type="entry name" value="PROKAR_LIPOPROTEIN"/>
    <property type="match status" value="1"/>
</dbReference>
<evidence type="ECO:0000313" key="4">
    <source>
        <dbReference type="Proteomes" id="UP001595696"/>
    </source>
</evidence>
<gene>
    <name evidence="3" type="ORF">ACFO0B_04495</name>
</gene>
<organism evidence="3 4">
    <name type="scientific">Nocardia jiangsuensis</name>
    <dbReference type="NCBI Taxonomy" id="1691563"/>
    <lineage>
        <taxon>Bacteria</taxon>
        <taxon>Bacillati</taxon>
        <taxon>Actinomycetota</taxon>
        <taxon>Actinomycetes</taxon>
        <taxon>Mycobacteriales</taxon>
        <taxon>Nocardiaceae</taxon>
        <taxon>Nocardia</taxon>
    </lineage>
</organism>
<dbReference type="Pfam" id="PF13354">
    <property type="entry name" value="Beta-lactamase2"/>
    <property type="match status" value="1"/>
</dbReference>
<keyword evidence="1" id="KW-0732">Signal</keyword>
<feature type="signal peptide" evidence="1">
    <location>
        <begin position="1"/>
        <end position="30"/>
    </location>
</feature>
<evidence type="ECO:0000313" key="3">
    <source>
        <dbReference type="EMBL" id="MFC3961242.1"/>
    </source>
</evidence>
<comment type="caution">
    <text evidence="3">The sequence shown here is derived from an EMBL/GenBank/DDBJ whole genome shotgun (WGS) entry which is preliminary data.</text>
</comment>
<reference evidence="4" key="1">
    <citation type="journal article" date="2019" name="Int. J. Syst. Evol. Microbiol.">
        <title>The Global Catalogue of Microorganisms (GCM) 10K type strain sequencing project: providing services to taxonomists for standard genome sequencing and annotation.</title>
        <authorList>
            <consortium name="The Broad Institute Genomics Platform"/>
            <consortium name="The Broad Institute Genome Sequencing Center for Infectious Disease"/>
            <person name="Wu L."/>
            <person name="Ma J."/>
        </authorList>
    </citation>
    <scope>NUCLEOTIDE SEQUENCE [LARGE SCALE GENOMIC DNA]</scope>
    <source>
        <strain evidence="4">CGMCC 4.7330</strain>
    </source>
</reference>
<sequence>MSADRSGRVRAAIGCAVLAAAALLTSCATGTNVSGTDETTITEAAARTEQHDLSYTLPGTLAADFAELQASTRGTIGLAAMPVGGTSALSFGTWSTGPAWSTIKVPLVLAAQRRAPGTNTYAATAAITESDNTAADALWQSLGSGQEAASAVEAVLREGGDTTTTVPATRPRAEHSAFGQAEWSLADQVKFASELPCLSGSAGVTSLMAEIVPAHRWGMGSIAGADFKGGWGPDPSGGYLVRQFGLVDGPAGQVAVAFAAKPDSGAFSDGMQTLNRMAAVLAAHLRELPSGKCRR</sequence>
<proteinExistence type="predicted"/>
<dbReference type="RefSeq" id="WP_378610997.1">
    <property type="nucleotide sequence ID" value="NZ_JBHSAX010000004.1"/>
</dbReference>
<accession>A0ABV8DMG2</accession>
<protein>
    <submittedName>
        <fullName evidence="3">Serine hydrolase</fullName>
    </submittedName>
</protein>
<evidence type="ECO:0000259" key="2">
    <source>
        <dbReference type="Pfam" id="PF13354"/>
    </source>
</evidence>
<feature type="domain" description="Beta-lactamase class A catalytic" evidence="2">
    <location>
        <begin position="121"/>
        <end position="190"/>
    </location>
</feature>
<dbReference type="EMBL" id="JBHSAX010000004">
    <property type="protein sequence ID" value="MFC3961242.1"/>
    <property type="molecule type" value="Genomic_DNA"/>
</dbReference>
<keyword evidence="3" id="KW-0378">Hydrolase</keyword>
<evidence type="ECO:0000256" key="1">
    <source>
        <dbReference type="SAM" id="SignalP"/>
    </source>
</evidence>
<dbReference type="GO" id="GO:0016787">
    <property type="term" value="F:hydrolase activity"/>
    <property type="evidence" value="ECO:0007669"/>
    <property type="project" value="UniProtKB-KW"/>
</dbReference>
<keyword evidence="4" id="KW-1185">Reference proteome</keyword>
<dbReference type="SUPFAM" id="SSF56601">
    <property type="entry name" value="beta-lactamase/transpeptidase-like"/>
    <property type="match status" value="1"/>
</dbReference>
<name>A0ABV8DMG2_9NOCA</name>